<feature type="domain" description="DUF6542" evidence="3">
    <location>
        <begin position="64"/>
        <end position="136"/>
    </location>
</feature>
<keyword evidence="2" id="KW-0812">Transmembrane</keyword>
<accession>A0ABW7HTW7</accession>
<feature type="region of interest" description="Disordered" evidence="1">
    <location>
        <begin position="1"/>
        <end position="62"/>
    </location>
</feature>
<dbReference type="Proteomes" id="UP001607069">
    <property type="component" value="Unassembled WGS sequence"/>
</dbReference>
<feature type="compositionally biased region" description="Basic residues" evidence="1">
    <location>
        <begin position="7"/>
        <end position="17"/>
    </location>
</feature>
<dbReference type="Pfam" id="PF20177">
    <property type="entry name" value="DUF6542"/>
    <property type="match status" value="1"/>
</dbReference>
<protein>
    <submittedName>
        <fullName evidence="4">DUF6542 domain-containing protein</fullName>
    </submittedName>
</protein>
<evidence type="ECO:0000256" key="1">
    <source>
        <dbReference type="SAM" id="MobiDB-lite"/>
    </source>
</evidence>
<evidence type="ECO:0000256" key="2">
    <source>
        <dbReference type="SAM" id="Phobius"/>
    </source>
</evidence>
<reference evidence="4 5" key="1">
    <citation type="submission" date="2024-10" db="EMBL/GenBank/DDBJ databases">
        <authorList>
            <person name="Cho J.-C."/>
        </authorList>
    </citation>
    <scope>NUCLEOTIDE SEQUENCE [LARGE SCALE GENOMIC DNA]</scope>
    <source>
        <strain evidence="4 5">KCTC29696</strain>
    </source>
</reference>
<dbReference type="RefSeq" id="WP_394631168.1">
    <property type="nucleotide sequence ID" value="NZ_JBIHMK010000047.1"/>
</dbReference>
<feature type="non-terminal residue" evidence="4">
    <location>
        <position position="181"/>
    </location>
</feature>
<keyword evidence="5" id="KW-1185">Reference proteome</keyword>
<feature type="compositionally biased region" description="Basic and acidic residues" evidence="1">
    <location>
        <begin position="44"/>
        <end position="59"/>
    </location>
</feature>
<feature type="transmembrane region" description="Helical" evidence="2">
    <location>
        <begin position="117"/>
        <end position="139"/>
    </location>
</feature>
<sequence>MEQHSARIPRLRPRRRTAQPPSPEAAESTRRDAPERPGPGPLRADARTARTGPPDRREWPPGARLTGLGCGLLATGAMLLAGGLDALLLDGRPAVYGISFVLVSAVCALWVRPADLAAAPIAVPIAFTAGLVLVSGGSGGPAGRMPRRRETLTLPEGNEITVRRADTCDLEAARAMHRRCS</sequence>
<dbReference type="InterPro" id="IPR046672">
    <property type="entry name" value="DUF6542"/>
</dbReference>
<dbReference type="EMBL" id="JBIHMK010000047">
    <property type="protein sequence ID" value="MFH0249343.1"/>
    <property type="molecule type" value="Genomic_DNA"/>
</dbReference>
<evidence type="ECO:0000259" key="3">
    <source>
        <dbReference type="Pfam" id="PF20177"/>
    </source>
</evidence>
<evidence type="ECO:0000313" key="4">
    <source>
        <dbReference type="EMBL" id="MFH0249343.1"/>
    </source>
</evidence>
<proteinExistence type="predicted"/>
<gene>
    <name evidence="4" type="ORF">ACG5V6_14095</name>
</gene>
<name>A0ABW7HTW7_9ACTN</name>
<organism evidence="4 5">
    <name type="scientific">Streptomyces chitinivorans</name>
    <dbReference type="NCBI Taxonomy" id="1257027"/>
    <lineage>
        <taxon>Bacteria</taxon>
        <taxon>Bacillati</taxon>
        <taxon>Actinomycetota</taxon>
        <taxon>Actinomycetes</taxon>
        <taxon>Kitasatosporales</taxon>
        <taxon>Streptomycetaceae</taxon>
        <taxon>Streptomyces</taxon>
    </lineage>
</organism>
<feature type="transmembrane region" description="Helical" evidence="2">
    <location>
        <begin position="65"/>
        <end position="87"/>
    </location>
</feature>
<keyword evidence="2" id="KW-0472">Membrane</keyword>
<feature type="transmembrane region" description="Helical" evidence="2">
    <location>
        <begin position="94"/>
        <end position="111"/>
    </location>
</feature>
<keyword evidence="2" id="KW-1133">Transmembrane helix</keyword>
<evidence type="ECO:0000313" key="5">
    <source>
        <dbReference type="Proteomes" id="UP001607069"/>
    </source>
</evidence>
<comment type="caution">
    <text evidence="4">The sequence shown here is derived from an EMBL/GenBank/DDBJ whole genome shotgun (WGS) entry which is preliminary data.</text>
</comment>